<dbReference type="InterPro" id="IPR050270">
    <property type="entry name" value="DegV_domain_contain"/>
</dbReference>
<dbReference type="PANTHER" id="PTHR33434:SF8">
    <property type="entry name" value="DEGV DOMAIN-CONTAINING PROTEIN SPR1019"/>
    <property type="match status" value="1"/>
</dbReference>
<dbReference type="InterPro" id="IPR043168">
    <property type="entry name" value="DegV_C"/>
</dbReference>
<name>A0ABW4NQI0_9LACT</name>
<dbReference type="Gene3D" id="3.40.50.10170">
    <property type="match status" value="1"/>
</dbReference>
<accession>A0ABW4NQI0</accession>
<dbReference type="NCBIfam" id="TIGR00762">
    <property type="entry name" value="DegV"/>
    <property type="match status" value="1"/>
</dbReference>
<reference evidence="3" key="1">
    <citation type="journal article" date="2019" name="Int. J. Syst. Evol. Microbiol.">
        <title>The Global Catalogue of Microorganisms (GCM) 10K type strain sequencing project: providing services to taxonomists for standard genome sequencing and annotation.</title>
        <authorList>
            <consortium name="The Broad Institute Genomics Platform"/>
            <consortium name="The Broad Institute Genome Sequencing Center for Infectious Disease"/>
            <person name="Wu L."/>
            <person name="Ma J."/>
        </authorList>
    </citation>
    <scope>NUCLEOTIDE SEQUENCE [LARGE SCALE GENOMIC DNA]</scope>
    <source>
        <strain evidence="3">KCTC 42143</strain>
    </source>
</reference>
<dbReference type="Proteomes" id="UP001597285">
    <property type="component" value="Unassembled WGS sequence"/>
</dbReference>
<comment type="caution">
    <text evidence="2">The sequence shown here is derived from an EMBL/GenBank/DDBJ whole genome shotgun (WGS) entry which is preliminary data.</text>
</comment>
<dbReference type="RefSeq" id="WP_058918621.1">
    <property type="nucleotide sequence ID" value="NZ_JBHSQC010000008.1"/>
</dbReference>
<dbReference type="SUPFAM" id="SSF82549">
    <property type="entry name" value="DAK1/DegV-like"/>
    <property type="match status" value="1"/>
</dbReference>
<dbReference type="Pfam" id="PF02645">
    <property type="entry name" value="DegV"/>
    <property type="match status" value="1"/>
</dbReference>
<evidence type="ECO:0000313" key="2">
    <source>
        <dbReference type="EMBL" id="MFD1800370.1"/>
    </source>
</evidence>
<keyword evidence="1" id="KW-0446">Lipid-binding</keyword>
<dbReference type="PROSITE" id="PS51482">
    <property type="entry name" value="DEGV"/>
    <property type="match status" value="1"/>
</dbReference>
<proteinExistence type="predicted"/>
<keyword evidence="3" id="KW-1185">Reference proteome</keyword>
<dbReference type="InterPro" id="IPR003797">
    <property type="entry name" value="DegV"/>
</dbReference>
<gene>
    <name evidence="2" type="ORF">ACFSBK_10980</name>
</gene>
<evidence type="ECO:0000313" key="3">
    <source>
        <dbReference type="Proteomes" id="UP001597285"/>
    </source>
</evidence>
<dbReference type="Gene3D" id="3.30.1180.10">
    <property type="match status" value="1"/>
</dbReference>
<organism evidence="2 3">
    <name type="scientific">Carnobacterium antarcticum</name>
    <dbReference type="NCBI Taxonomy" id="2126436"/>
    <lineage>
        <taxon>Bacteria</taxon>
        <taxon>Bacillati</taxon>
        <taxon>Bacillota</taxon>
        <taxon>Bacilli</taxon>
        <taxon>Lactobacillales</taxon>
        <taxon>Carnobacteriaceae</taxon>
        <taxon>Carnobacterium</taxon>
    </lineage>
</organism>
<protein>
    <submittedName>
        <fullName evidence="2">DegV family protein</fullName>
    </submittedName>
</protein>
<dbReference type="PANTHER" id="PTHR33434">
    <property type="entry name" value="DEGV DOMAIN-CONTAINING PROTEIN DR_1986-RELATED"/>
    <property type="match status" value="1"/>
</dbReference>
<dbReference type="EMBL" id="JBHUFF010000020">
    <property type="protein sequence ID" value="MFD1800370.1"/>
    <property type="molecule type" value="Genomic_DNA"/>
</dbReference>
<sequence>MKNITIVTDSSAQLSPEELEKLNIHVLPLTILVDEDTYVDGETIQKDVFMERMATAKELPKTSQPPLGRFLETYNKLGENGGQVISIHMTESLSGTVNAARQAAQMTDTDVTVIDSKFTDRGLSFQVIEAAKLALTGADKTAILNRIETVRKNTKLFICVRTLENLVKGGRVSRVVGAVSSLMNMKLVFELVDGKLESRVKGRGMKPVNKWNQQLKEELQQTKNVCEVGFSHASDFEYVNELNEAFQKALPMVPMSMDQTSPVIATHTGKGAYAIMYYTDGEKSNNETN</sequence>
<evidence type="ECO:0000256" key="1">
    <source>
        <dbReference type="ARBA" id="ARBA00023121"/>
    </source>
</evidence>